<dbReference type="SUPFAM" id="SSF55073">
    <property type="entry name" value="Nucleotide cyclase"/>
    <property type="match status" value="1"/>
</dbReference>
<dbReference type="EMBL" id="CP118709">
    <property type="protein sequence ID" value="WGK82768.1"/>
    <property type="molecule type" value="Genomic_DNA"/>
</dbReference>
<keyword evidence="4" id="KW-0472">Membrane</keyword>
<evidence type="ECO:0000259" key="5">
    <source>
        <dbReference type="PROSITE" id="PS50887"/>
    </source>
</evidence>
<feature type="transmembrane region" description="Helical" evidence="4">
    <location>
        <begin position="332"/>
        <end position="351"/>
    </location>
</feature>
<dbReference type="SMART" id="SM00267">
    <property type="entry name" value="GGDEF"/>
    <property type="match status" value="1"/>
</dbReference>
<keyword evidence="4" id="KW-1133">Transmembrane helix</keyword>
<dbReference type="InterPro" id="IPR029150">
    <property type="entry name" value="dCache_3"/>
</dbReference>
<gene>
    <name evidence="6" type="ORF">PYE51_05855</name>
</gene>
<dbReference type="PANTHER" id="PTHR45138:SF9">
    <property type="entry name" value="DIGUANYLATE CYCLASE DGCM-RELATED"/>
    <property type="match status" value="1"/>
</dbReference>
<organism evidence="6 7">
    <name type="scientific">Vibrio aestuarianus</name>
    <dbReference type="NCBI Taxonomy" id="28171"/>
    <lineage>
        <taxon>Bacteria</taxon>
        <taxon>Pseudomonadati</taxon>
        <taxon>Pseudomonadota</taxon>
        <taxon>Gammaproteobacteria</taxon>
        <taxon>Vibrionales</taxon>
        <taxon>Vibrionaceae</taxon>
        <taxon>Vibrio</taxon>
    </lineage>
</organism>
<dbReference type="Proteomes" id="UP001239257">
    <property type="component" value="Chromosome 1"/>
</dbReference>
<evidence type="ECO:0000256" key="2">
    <source>
        <dbReference type="ARBA" id="ARBA00012528"/>
    </source>
</evidence>
<dbReference type="GO" id="GO:0052621">
    <property type="term" value="F:diguanylate cyclase activity"/>
    <property type="evidence" value="ECO:0007669"/>
    <property type="project" value="UniProtKB-EC"/>
</dbReference>
<comment type="cofactor">
    <cofactor evidence="1">
        <name>Mg(2+)</name>
        <dbReference type="ChEBI" id="CHEBI:18420"/>
    </cofactor>
</comment>
<dbReference type="Gene3D" id="3.30.70.270">
    <property type="match status" value="1"/>
</dbReference>
<accession>A0AAX3U7K8</accession>
<keyword evidence="6" id="KW-0808">Transferase</keyword>
<dbReference type="InterPro" id="IPR043128">
    <property type="entry name" value="Rev_trsase/Diguanyl_cyclase"/>
</dbReference>
<feature type="transmembrane region" description="Helical" evidence="4">
    <location>
        <begin position="21"/>
        <end position="39"/>
    </location>
</feature>
<protein>
    <recommendedName>
        <fullName evidence="2">diguanylate cyclase</fullName>
        <ecNumber evidence="2">2.7.7.65</ecNumber>
    </recommendedName>
</protein>
<dbReference type="PROSITE" id="PS50887">
    <property type="entry name" value="GGDEF"/>
    <property type="match status" value="1"/>
</dbReference>
<sequence>MKIGNVLISRSNLKSIIGSKLSIHITLLMLLNIISFTVLNREYHEQKTRILNNYSAIMQSKVEASLGVFKKFSHYVYQQISQDTQVMTLFKQAVESPGPVRDASRQKIYQLLKPNYDLLKGHNFRQLHFHFANGDSFLRVHKPEKYGDNLFSVRESVRLANTQQQIMEGFEEGKVFNGYRFVYPLTFEQQPLGSVEVSLSMGSILELLFELYPHDDFYFVINKSTVDAKLFEDMKGNYIPTLLSEDYYYDKAVFEQNLANIKYRDLLKNVESLGAELSPLIELEKTFSQVITVSNRDYAMSFISFQNFKNQHVAYLITSSEDTAVGGLRNTFLMYALLVILVSMIYAWNIYSEHVYKKKLMYLSNTDFLTKLFNRNKFTENLTFEFIKYRKSSGFFSVVLFDIDHFKRINDGLGHNVGDAYLKELSELVASKVRHSDTFARWGGEEFIVLLPSTPESSALKVAELLRKQVESHQFSSPQRITISLGVAEVNDSDKSIDDVIARADKALYESKNAGRNKATAWSESH</sequence>
<comment type="catalytic activity">
    <reaction evidence="3">
        <text>2 GTP = 3',3'-c-di-GMP + 2 diphosphate</text>
        <dbReference type="Rhea" id="RHEA:24898"/>
        <dbReference type="ChEBI" id="CHEBI:33019"/>
        <dbReference type="ChEBI" id="CHEBI:37565"/>
        <dbReference type="ChEBI" id="CHEBI:58805"/>
        <dbReference type="EC" id="2.7.7.65"/>
    </reaction>
</comment>
<proteinExistence type="predicted"/>
<evidence type="ECO:0000313" key="7">
    <source>
        <dbReference type="Proteomes" id="UP001239257"/>
    </source>
</evidence>
<dbReference type="EC" id="2.7.7.65" evidence="2"/>
<dbReference type="Pfam" id="PF00990">
    <property type="entry name" value="GGDEF"/>
    <property type="match status" value="1"/>
</dbReference>
<evidence type="ECO:0000256" key="1">
    <source>
        <dbReference type="ARBA" id="ARBA00001946"/>
    </source>
</evidence>
<dbReference type="InterPro" id="IPR029787">
    <property type="entry name" value="Nucleotide_cyclase"/>
</dbReference>
<reference evidence="6" key="1">
    <citation type="submission" date="2022-02" db="EMBL/GenBank/DDBJ databases">
        <title>Emergence and expansion in Europe of a Vibrio aestuarianus clonal complex pathogenic for oysters.</title>
        <authorList>
            <person name="Mesnil A."/>
            <person name="Travers M.-A."/>
        </authorList>
    </citation>
    <scope>NUCLEOTIDE SEQUENCE</scope>
    <source>
        <strain evidence="6">U29</strain>
    </source>
</reference>
<dbReference type="CDD" id="cd01949">
    <property type="entry name" value="GGDEF"/>
    <property type="match status" value="1"/>
</dbReference>
<feature type="domain" description="GGDEF" evidence="5">
    <location>
        <begin position="394"/>
        <end position="524"/>
    </location>
</feature>
<dbReference type="NCBIfam" id="TIGR00254">
    <property type="entry name" value="GGDEF"/>
    <property type="match status" value="1"/>
</dbReference>
<dbReference type="InterPro" id="IPR050469">
    <property type="entry name" value="Diguanylate_Cyclase"/>
</dbReference>
<keyword evidence="6" id="KW-0548">Nucleotidyltransferase</keyword>
<evidence type="ECO:0000256" key="3">
    <source>
        <dbReference type="ARBA" id="ARBA00034247"/>
    </source>
</evidence>
<name>A0AAX3U7K8_9VIBR</name>
<evidence type="ECO:0000313" key="6">
    <source>
        <dbReference type="EMBL" id="WGK82768.1"/>
    </source>
</evidence>
<evidence type="ECO:0000256" key="4">
    <source>
        <dbReference type="SAM" id="Phobius"/>
    </source>
</evidence>
<dbReference type="AlphaFoldDB" id="A0AAX3U7K8"/>
<dbReference type="FunFam" id="3.30.70.270:FF:000001">
    <property type="entry name" value="Diguanylate cyclase domain protein"/>
    <property type="match status" value="1"/>
</dbReference>
<keyword evidence="4" id="KW-0812">Transmembrane</keyword>
<dbReference type="RefSeq" id="WP_301065992.1">
    <property type="nucleotide sequence ID" value="NZ_CP118709.1"/>
</dbReference>
<dbReference type="InterPro" id="IPR000160">
    <property type="entry name" value="GGDEF_dom"/>
</dbReference>
<dbReference type="Pfam" id="PF14827">
    <property type="entry name" value="dCache_3"/>
    <property type="match status" value="1"/>
</dbReference>
<dbReference type="PANTHER" id="PTHR45138">
    <property type="entry name" value="REGULATORY COMPONENTS OF SENSORY TRANSDUCTION SYSTEM"/>
    <property type="match status" value="1"/>
</dbReference>